<evidence type="ECO:0000256" key="1">
    <source>
        <dbReference type="SAM" id="MobiDB-lite"/>
    </source>
</evidence>
<keyword evidence="2" id="KW-1185">Reference proteome</keyword>
<name>A0ABM3ZNX3_PANGU</name>
<dbReference type="Proteomes" id="UP001652622">
    <property type="component" value="Unplaced"/>
</dbReference>
<sequence length="245" mass="28788">MPFSHQGVDENDSEPNLMSDVTWKESPIQLHWDLKGLRNSSQKGKRRSHFRARWEEKGRGDPSLSIKGSPQKEDHLKAWSVDLHHRRLSILNGLNRYFPPFLHISMRCFCSFFLEKNYGYIQPTPLEAPGPSFGRLTRDARRVFLPGSLWMAEKKPLWGFLGFEILPRSFQPFLLRFIWQHQRFHVFKSFSLVFHCSNVCPCVSFGLCTIKWYQLVSVHQSPAEVLPQFFLSRKITRLEINLDQQ</sequence>
<organism evidence="2 3">
    <name type="scientific">Pantherophis guttatus</name>
    <name type="common">Corn snake</name>
    <name type="synonym">Elaphe guttata</name>
    <dbReference type="NCBI Taxonomy" id="94885"/>
    <lineage>
        <taxon>Eukaryota</taxon>
        <taxon>Metazoa</taxon>
        <taxon>Chordata</taxon>
        <taxon>Craniata</taxon>
        <taxon>Vertebrata</taxon>
        <taxon>Euteleostomi</taxon>
        <taxon>Lepidosauria</taxon>
        <taxon>Squamata</taxon>
        <taxon>Bifurcata</taxon>
        <taxon>Unidentata</taxon>
        <taxon>Episquamata</taxon>
        <taxon>Toxicofera</taxon>
        <taxon>Serpentes</taxon>
        <taxon>Colubroidea</taxon>
        <taxon>Colubridae</taxon>
        <taxon>Colubrinae</taxon>
        <taxon>Pantherophis</taxon>
    </lineage>
</organism>
<dbReference type="RefSeq" id="XP_060550075.1">
    <property type="nucleotide sequence ID" value="XM_060694092.1"/>
</dbReference>
<protein>
    <submittedName>
        <fullName evidence="3">Uncharacterized protein LOC132712478</fullName>
    </submittedName>
</protein>
<evidence type="ECO:0000313" key="2">
    <source>
        <dbReference type="Proteomes" id="UP001652622"/>
    </source>
</evidence>
<gene>
    <name evidence="3" type="primary">LOC132712478</name>
</gene>
<reference evidence="3" key="1">
    <citation type="submission" date="2025-08" db="UniProtKB">
        <authorList>
            <consortium name="RefSeq"/>
        </authorList>
    </citation>
    <scope>IDENTIFICATION</scope>
    <source>
        <tissue evidence="3">Blood</tissue>
    </source>
</reference>
<accession>A0ABM3ZNX3</accession>
<dbReference type="GeneID" id="132712478"/>
<evidence type="ECO:0000313" key="3">
    <source>
        <dbReference type="RefSeq" id="XP_060550075.1"/>
    </source>
</evidence>
<proteinExistence type="predicted"/>
<feature type="region of interest" description="Disordered" evidence="1">
    <location>
        <begin position="39"/>
        <end position="71"/>
    </location>
</feature>